<dbReference type="AlphaFoldDB" id="A0AAV5JDI0"/>
<evidence type="ECO:0000313" key="3">
    <source>
        <dbReference type="EMBL" id="GKV08951.1"/>
    </source>
</evidence>
<reference evidence="3 4" key="1">
    <citation type="journal article" date="2021" name="Commun. Biol.">
        <title>The genome of Shorea leprosula (Dipterocarpaceae) highlights the ecological relevance of drought in aseasonal tropical rainforests.</title>
        <authorList>
            <person name="Ng K.K.S."/>
            <person name="Kobayashi M.J."/>
            <person name="Fawcett J.A."/>
            <person name="Hatakeyama M."/>
            <person name="Paape T."/>
            <person name="Ng C.H."/>
            <person name="Ang C.C."/>
            <person name="Tnah L.H."/>
            <person name="Lee C.T."/>
            <person name="Nishiyama T."/>
            <person name="Sese J."/>
            <person name="O'Brien M.J."/>
            <person name="Copetti D."/>
            <person name="Mohd Noor M.I."/>
            <person name="Ong R.C."/>
            <person name="Putra M."/>
            <person name="Sireger I.Z."/>
            <person name="Indrioko S."/>
            <person name="Kosugi Y."/>
            <person name="Izuno A."/>
            <person name="Isagi Y."/>
            <person name="Lee S.L."/>
            <person name="Shimizu K.K."/>
        </authorList>
    </citation>
    <scope>NUCLEOTIDE SEQUENCE [LARGE SCALE GENOMIC DNA]</scope>
    <source>
        <strain evidence="3">214</strain>
    </source>
</reference>
<keyword evidence="4" id="KW-1185">Reference proteome</keyword>
<dbReference type="InterPro" id="IPR024752">
    <property type="entry name" value="Myb/SANT-like_dom"/>
</dbReference>
<feature type="domain" description="Myb/SANT-like" evidence="1">
    <location>
        <begin position="338"/>
        <end position="431"/>
    </location>
</feature>
<dbReference type="Pfam" id="PF24769">
    <property type="entry name" value="At2g29880_C"/>
    <property type="match status" value="1"/>
</dbReference>
<organism evidence="3 4">
    <name type="scientific">Rubroshorea leprosula</name>
    <dbReference type="NCBI Taxonomy" id="152421"/>
    <lineage>
        <taxon>Eukaryota</taxon>
        <taxon>Viridiplantae</taxon>
        <taxon>Streptophyta</taxon>
        <taxon>Embryophyta</taxon>
        <taxon>Tracheophyta</taxon>
        <taxon>Spermatophyta</taxon>
        <taxon>Magnoliopsida</taxon>
        <taxon>eudicotyledons</taxon>
        <taxon>Gunneridae</taxon>
        <taxon>Pentapetalae</taxon>
        <taxon>rosids</taxon>
        <taxon>malvids</taxon>
        <taxon>Malvales</taxon>
        <taxon>Dipterocarpaceae</taxon>
        <taxon>Rubroshorea</taxon>
    </lineage>
</organism>
<dbReference type="EMBL" id="BPVZ01000029">
    <property type="protein sequence ID" value="GKV08951.1"/>
    <property type="molecule type" value="Genomic_DNA"/>
</dbReference>
<gene>
    <name evidence="3" type="ORF">SLEP1_g20520</name>
</gene>
<name>A0AAV5JDI0_9ROSI</name>
<evidence type="ECO:0008006" key="5">
    <source>
        <dbReference type="Google" id="ProtNLM"/>
    </source>
</evidence>
<sequence length="949" mass="110976">MAAPTSSDRTRTNWTPTMERFFVDLMLDQMHKGNRLGHTFNKQAWTDMLTVFNVKFGCKYDRDTLKSHYTILWKQYNDVKNLLDQNGFAWDDTLKMVIAPPHVWDAYIKSQPDAQMYRSKNLNNFNDLCLIYAYTQADGRYSRSSHDLDFDDDNQGVNFGSLPLASNEHPKIEWTPAMEQYFIELILDQIKKGNKSNDTFNRQGWKDMLTSFNTKFCSQFGKSFLNRRLKKLSKCYTEVQCLLQQKGFSWDEKQQMIIADDGLWDKYIKVHPDARTYRTKRLLNYHDLLLIFGNASNNGLGGCIRHRRNIEPRMLAVNTGDEKKSCPFDRSDSLSICWTPEMDRYLIDLLLDQALRGNKIGHEFIPEAWSEIETGFNERFGSHHDKVVLKNRSRFFRRQHNGIKSLLGQNGFSWDDTQEMVTAEDYVWDSYVKAHPSAQSYIKKSVPNYHKLCVIYGEERSNGLCSYLDQTVDLACEGSDLMIGDDTQVLANEDSPSGDWTSLMDRHLIDLLLEQVHKGNRTKHTFNSEAWMEMVLSFMDRFGLQFDEDLLRNHHKSLGQLYNNMKILLDQGGFSWDETHQMITAHDIVWDTYIREHPDAESYRNKSKPNYYDLCLIYGNSTYDGKSNLSEQDASCNGNGIKLSNGNGYCWRTDWTPPMDRFFIDLMLEQVYQGSMVHQKFNKHAWDDMVRKFREEFGHQYNKDVLKSRFINLRRQFVDMKILLDQRGFAWDRMQCMIVADDFHWDAYVKEHPGARTYHNRTLPSYDDLFLIFGNANNGEHLDTQKFAFKEDYESPASSNGPVEGLYGSERTNIEPDIGNDTLDNGFHDIFGDLQSLAAEFEIYDLRKKRKPYDSSMSVFPRKTQKPCQDIQEAFDENTSIFKTQFTYGEDRSYSSIENIVDALQDVPGMDDELFLEASKLLEEEKNTKKFLAMDVNQRRKWLQRKLCQ</sequence>
<feature type="domain" description="Myb/SANT-like" evidence="1">
    <location>
        <begin position="500"/>
        <end position="593"/>
    </location>
</feature>
<evidence type="ECO:0000259" key="2">
    <source>
        <dbReference type="Pfam" id="PF24769"/>
    </source>
</evidence>
<dbReference type="Proteomes" id="UP001054252">
    <property type="component" value="Unassembled WGS sequence"/>
</dbReference>
<proteinExistence type="predicted"/>
<dbReference type="Pfam" id="PF12776">
    <property type="entry name" value="Myb_DNA-bind_3"/>
    <property type="match status" value="5"/>
</dbReference>
<feature type="domain" description="Myb/SANT-like" evidence="1">
    <location>
        <begin position="13"/>
        <end position="107"/>
    </location>
</feature>
<comment type="caution">
    <text evidence="3">The sequence shown here is derived from an EMBL/GenBank/DDBJ whole genome shotgun (WGS) entry which is preliminary data.</text>
</comment>
<feature type="domain" description="Myb/SANT-like" evidence="1">
    <location>
        <begin position="655"/>
        <end position="748"/>
    </location>
</feature>
<dbReference type="PANTHER" id="PTHR46929">
    <property type="entry name" value="EXPRESSED PROTEIN"/>
    <property type="match status" value="1"/>
</dbReference>
<feature type="domain" description="Myb/SANT-like" evidence="1">
    <location>
        <begin position="173"/>
        <end position="267"/>
    </location>
</feature>
<dbReference type="PANTHER" id="PTHR46929:SF8">
    <property type="entry name" value="MYB_SANT-LIKE DOMAIN-CONTAINING PROTEIN"/>
    <property type="match status" value="1"/>
</dbReference>
<dbReference type="InterPro" id="IPR056253">
    <property type="entry name" value="At2g29880-like_C"/>
</dbReference>
<evidence type="ECO:0000313" key="4">
    <source>
        <dbReference type="Proteomes" id="UP001054252"/>
    </source>
</evidence>
<protein>
    <recommendedName>
        <fullName evidence="5">L10-interacting MYB domain-containing protein</fullName>
    </recommendedName>
</protein>
<feature type="domain" description="At2g29880-like C-terminal" evidence="2">
    <location>
        <begin position="900"/>
        <end position="946"/>
    </location>
</feature>
<accession>A0AAV5JDI0</accession>
<evidence type="ECO:0000259" key="1">
    <source>
        <dbReference type="Pfam" id="PF12776"/>
    </source>
</evidence>